<dbReference type="GeneID" id="127750853"/>
<name>A0A9C6X5D2_FRAOC</name>
<dbReference type="RefSeq" id="XP_052129411.1">
    <property type="nucleotide sequence ID" value="XM_052273451.1"/>
</dbReference>
<evidence type="ECO:0000313" key="3">
    <source>
        <dbReference type="RefSeq" id="XP_052129411.1"/>
    </source>
</evidence>
<protein>
    <submittedName>
        <fullName evidence="3">Uncharacterized protein LOC127750853</fullName>
    </submittedName>
</protein>
<feature type="transmembrane region" description="Helical" evidence="1">
    <location>
        <begin position="248"/>
        <end position="268"/>
    </location>
</feature>
<keyword evidence="2" id="KW-1185">Reference proteome</keyword>
<accession>A0A9C6X5D2</accession>
<gene>
    <name evidence="3" type="primary">LOC127750853</name>
</gene>
<keyword evidence="1" id="KW-1133">Transmembrane helix</keyword>
<evidence type="ECO:0000313" key="2">
    <source>
        <dbReference type="Proteomes" id="UP000504606"/>
    </source>
</evidence>
<organism evidence="2 3">
    <name type="scientific">Frankliniella occidentalis</name>
    <name type="common">Western flower thrips</name>
    <name type="synonym">Euthrips occidentalis</name>
    <dbReference type="NCBI Taxonomy" id="133901"/>
    <lineage>
        <taxon>Eukaryota</taxon>
        <taxon>Metazoa</taxon>
        <taxon>Ecdysozoa</taxon>
        <taxon>Arthropoda</taxon>
        <taxon>Hexapoda</taxon>
        <taxon>Insecta</taxon>
        <taxon>Pterygota</taxon>
        <taxon>Neoptera</taxon>
        <taxon>Paraneoptera</taxon>
        <taxon>Thysanoptera</taxon>
        <taxon>Terebrantia</taxon>
        <taxon>Thripoidea</taxon>
        <taxon>Thripidae</taxon>
        <taxon>Frankliniella</taxon>
    </lineage>
</organism>
<reference evidence="3" key="1">
    <citation type="submission" date="2025-08" db="UniProtKB">
        <authorList>
            <consortium name="RefSeq"/>
        </authorList>
    </citation>
    <scope>IDENTIFICATION</scope>
    <source>
        <tissue evidence="3">Whole organism</tissue>
    </source>
</reference>
<keyword evidence="1" id="KW-0472">Membrane</keyword>
<evidence type="ECO:0000256" key="1">
    <source>
        <dbReference type="SAM" id="Phobius"/>
    </source>
</evidence>
<dbReference type="AlphaFoldDB" id="A0A9C6X5D2"/>
<sequence length="287" mass="31678">MEEVVVLVPAAGRPRLTAHSLDSARASRLASLLVMLPVAASMAALDAEPFHRALMRAAGPPLGQSVTPGKRRVILGAWILTCFFVNIVFQAKLDVSFTTTRSSPPKEINSMSRLLASNLTIASKFDLHYAIADVVPPRLLHRVKFVRESETIHFVPEAAARRDAALVVFLSDAKVITTLYPERFHYFRLMETVRTSLYFSRGSPAGQAIVRVLGRWLAVGALTHQPQLTAPRNRRAPRPHAPLSMLQLALPFQTFVGGLVVALIVLVGEHLYSISHSRKCSVLQFYK</sequence>
<dbReference type="KEGG" id="foc:127750853"/>
<keyword evidence="1" id="KW-0812">Transmembrane</keyword>
<dbReference type="Proteomes" id="UP000504606">
    <property type="component" value="Unplaced"/>
</dbReference>
<proteinExistence type="predicted"/>